<organism evidence="1 2">
    <name type="scientific">Candidatus Pseudobacter hemicellulosilyticus</name>
    <dbReference type="NCBI Taxonomy" id="3121375"/>
    <lineage>
        <taxon>Bacteria</taxon>
        <taxon>Pseudomonadati</taxon>
        <taxon>Bacteroidota</taxon>
        <taxon>Chitinophagia</taxon>
        <taxon>Chitinophagales</taxon>
        <taxon>Chitinophagaceae</taxon>
        <taxon>Pseudobacter</taxon>
    </lineage>
</organism>
<dbReference type="GO" id="GO:0003700">
    <property type="term" value="F:DNA-binding transcription factor activity"/>
    <property type="evidence" value="ECO:0007669"/>
    <property type="project" value="TreeGrafter"/>
</dbReference>
<dbReference type="AlphaFoldDB" id="A0AAJ5WL55"/>
<dbReference type="PANTHER" id="PTHR33221">
    <property type="entry name" value="WINGED HELIX-TURN-HELIX TRANSCRIPTIONAL REGULATOR, RRF2 FAMILY"/>
    <property type="match status" value="1"/>
</dbReference>
<dbReference type="InterPro" id="IPR036388">
    <property type="entry name" value="WH-like_DNA-bd_sf"/>
</dbReference>
<dbReference type="PROSITE" id="PS01332">
    <property type="entry name" value="HTH_RRF2_1"/>
    <property type="match status" value="1"/>
</dbReference>
<dbReference type="GO" id="GO:0005829">
    <property type="term" value="C:cytosol"/>
    <property type="evidence" value="ECO:0007669"/>
    <property type="project" value="TreeGrafter"/>
</dbReference>
<evidence type="ECO:0000313" key="1">
    <source>
        <dbReference type="EMBL" id="WEK33911.1"/>
    </source>
</evidence>
<accession>A0AAJ5WL55</accession>
<dbReference type="InterPro" id="IPR030489">
    <property type="entry name" value="TR_Rrf2-type_CS"/>
</dbReference>
<dbReference type="InterPro" id="IPR036390">
    <property type="entry name" value="WH_DNA-bd_sf"/>
</dbReference>
<proteinExistence type="predicted"/>
<dbReference type="SUPFAM" id="SSF46785">
    <property type="entry name" value="Winged helix' DNA-binding domain"/>
    <property type="match status" value="1"/>
</dbReference>
<dbReference type="NCBIfam" id="TIGR00738">
    <property type="entry name" value="rrf2_super"/>
    <property type="match status" value="1"/>
</dbReference>
<sequence length="145" mass="16178">MVFSKSFGYALRSILYVGMANKQQGRIQLDEIADALGLPRYFLGKIMRRLAQQGILDSDKGHKGGFSFNKNTLGTTLAELVEATGETEDADTCALRLKKCNALHPCPLHHDILVIRQRWNGLLEAKTIGHLLQKEDPDFLRSIAL</sequence>
<evidence type="ECO:0000313" key="2">
    <source>
        <dbReference type="Proteomes" id="UP001220610"/>
    </source>
</evidence>
<gene>
    <name evidence="1" type="ORF">P0Y53_15590</name>
</gene>
<dbReference type="PANTHER" id="PTHR33221:SF14">
    <property type="entry name" value="HTH-TYPE TRANSCRIPTIONAL REGULATOR AQ_268-RELATED"/>
    <property type="match status" value="1"/>
</dbReference>
<reference evidence="1" key="1">
    <citation type="submission" date="2023-03" db="EMBL/GenBank/DDBJ databases">
        <title>Andean soil-derived lignocellulolytic bacterial consortium as a source of novel taxa and putative plastic-active enzymes.</title>
        <authorList>
            <person name="Diaz-Garcia L."/>
            <person name="Chuvochina M."/>
            <person name="Feuerriegel G."/>
            <person name="Bunk B."/>
            <person name="Sproer C."/>
            <person name="Streit W.R."/>
            <person name="Rodriguez L.M."/>
            <person name="Overmann J."/>
            <person name="Jimenez D.J."/>
        </authorList>
    </citation>
    <scope>NUCLEOTIDE SEQUENCE</scope>
    <source>
        <strain evidence="1">MAG 7</strain>
    </source>
</reference>
<dbReference type="Proteomes" id="UP001220610">
    <property type="component" value="Chromosome"/>
</dbReference>
<dbReference type="Gene3D" id="1.10.10.10">
    <property type="entry name" value="Winged helix-like DNA-binding domain superfamily/Winged helix DNA-binding domain"/>
    <property type="match status" value="1"/>
</dbReference>
<dbReference type="PROSITE" id="PS51197">
    <property type="entry name" value="HTH_RRF2_2"/>
    <property type="match status" value="1"/>
</dbReference>
<name>A0AAJ5WL55_9BACT</name>
<dbReference type="Pfam" id="PF02082">
    <property type="entry name" value="Rrf2"/>
    <property type="match status" value="1"/>
</dbReference>
<protein>
    <submittedName>
        <fullName evidence="1">Rrf2 family transcriptional regulator</fullName>
    </submittedName>
</protein>
<dbReference type="InterPro" id="IPR000944">
    <property type="entry name" value="Tscrpt_reg_Rrf2"/>
</dbReference>
<dbReference type="EMBL" id="CP119311">
    <property type="protein sequence ID" value="WEK33911.1"/>
    <property type="molecule type" value="Genomic_DNA"/>
</dbReference>